<organism evidence="2 3">
    <name type="scientific">Luethyella okanaganae</name>
    <dbReference type="NCBI Taxonomy" id="69372"/>
    <lineage>
        <taxon>Bacteria</taxon>
        <taxon>Bacillati</taxon>
        <taxon>Actinomycetota</taxon>
        <taxon>Actinomycetes</taxon>
        <taxon>Micrococcales</taxon>
        <taxon>Microbacteriaceae</taxon>
        <taxon>Luethyella</taxon>
    </lineage>
</organism>
<reference evidence="3" key="1">
    <citation type="journal article" date="2019" name="Int. J. Syst. Evol. Microbiol.">
        <title>The Global Catalogue of Microorganisms (GCM) 10K type strain sequencing project: providing services to taxonomists for standard genome sequencing and annotation.</title>
        <authorList>
            <consortium name="The Broad Institute Genomics Platform"/>
            <consortium name="The Broad Institute Genome Sequencing Center for Infectious Disease"/>
            <person name="Wu L."/>
            <person name="Ma J."/>
        </authorList>
    </citation>
    <scope>NUCLEOTIDE SEQUENCE [LARGE SCALE GENOMIC DNA]</scope>
    <source>
        <strain evidence="3">CCUG 43304</strain>
    </source>
</reference>
<dbReference type="Proteomes" id="UP001596306">
    <property type="component" value="Unassembled WGS sequence"/>
</dbReference>
<dbReference type="Gene3D" id="3.40.50.1820">
    <property type="entry name" value="alpha/beta hydrolase"/>
    <property type="match status" value="1"/>
</dbReference>
<dbReference type="SUPFAM" id="SSF53474">
    <property type="entry name" value="alpha/beta-Hydrolases"/>
    <property type="match status" value="1"/>
</dbReference>
<sequence length="290" mass="31806">MGIAAWEADEVRHANESERTPVLFVHGLWMLASSWQPWRSFFDQQGYATLAPGWPDDPATVEEGRAHPDVFAGKHITMITDHYEEVARTLRRPPVIIGHSFGGLITQQLAGRGLAIASVAIDSAPFRGVLPLPFSALKGAFPVIGNPGNYRRQVMLTFEQFRYSFANAIEEREARELYDRYPVPGSGMPLFQAAFANVKPSTEAAVDSLNPDRGPMLMITGGDDHIAPPAILRASFAKQKRNPSTTEMVEVPGRGHSLVFDSGWQDVAAIALSFVQRFAPASPNPAQRAE</sequence>
<protein>
    <submittedName>
        <fullName evidence="2">Alpha/beta hydrolase</fullName>
    </submittedName>
</protein>
<evidence type="ECO:0000259" key="1">
    <source>
        <dbReference type="Pfam" id="PF12697"/>
    </source>
</evidence>
<proteinExistence type="predicted"/>
<dbReference type="InterPro" id="IPR000073">
    <property type="entry name" value="AB_hydrolase_1"/>
</dbReference>
<accession>A0ABW1VBH1</accession>
<keyword evidence="2" id="KW-0378">Hydrolase</keyword>
<dbReference type="InterPro" id="IPR050228">
    <property type="entry name" value="Carboxylesterase_BioH"/>
</dbReference>
<dbReference type="PANTHER" id="PTHR43194:SF2">
    <property type="entry name" value="PEROXISOMAL MEMBRANE PROTEIN LPX1"/>
    <property type="match status" value="1"/>
</dbReference>
<comment type="caution">
    <text evidence="2">The sequence shown here is derived from an EMBL/GenBank/DDBJ whole genome shotgun (WGS) entry which is preliminary data.</text>
</comment>
<dbReference type="Pfam" id="PF12697">
    <property type="entry name" value="Abhydrolase_6"/>
    <property type="match status" value="1"/>
</dbReference>
<dbReference type="GO" id="GO:0016787">
    <property type="term" value="F:hydrolase activity"/>
    <property type="evidence" value="ECO:0007669"/>
    <property type="project" value="UniProtKB-KW"/>
</dbReference>
<dbReference type="PANTHER" id="PTHR43194">
    <property type="entry name" value="HYDROLASE ALPHA/BETA FOLD FAMILY"/>
    <property type="match status" value="1"/>
</dbReference>
<evidence type="ECO:0000313" key="3">
    <source>
        <dbReference type="Proteomes" id="UP001596306"/>
    </source>
</evidence>
<keyword evidence="3" id="KW-1185">Reference proteome</keyword>
<feature type="domain" description="AB hydrolase-1" evidence="1">
    <location>
        <begin position="22"/>
        <end position="269"/>
    </location>
</feature>
<evidence type="ECO:0000313" key="2">
    <source>
        <dbReference type="EMBL" id="MFC6355304.1"/>
    </source>
</evidence>
<gene>
    <name evidence="2" type="ORF">ACFQB0_04160</name>
</gene>
<dbReference type="RefSeq" id="WP_386727941.1">
    <property type="nucleotide sequence ID" value="NZ_JBHSTP010000001.1"/>
</dbReference>
<name>A0ABW1VBH1_9MICO</name>
<dbReference type="InterPro" id="IPR029058">
    <property type="entry name" value="AB_hydrolase_fold"/>
</dbReference>
<dbReference type="EMBL" id="JBHSTP010000001">
    <property type="protein sequence ID" value="MFC6355304.1"/>
    <property type="molecule type" value="Genomic_DNA"/>
</dbReference>